<evidence type="ECO:0000256" key="1">
    <source>
        <dbReference type="ARBA" id="ARBA00004141"/>
    </source>
</evidence>
<dbReference type="Pfam" id="PF00916">
    <property type="entry name" value="Sulfate_transp"/>
    <property type="match status" value="1"/>
</dbReference>
<dbReference type="RefSeq" id="WP_174604537.1">
    <property type="nucleotide sequence ID" value="NZ_FUEZ01000003.1"/>
</dbReference>
<gene>
    <name evidence="8" type="ORF">MNAB215_1566</name>
</gene>
<feature type="transmembrane region" description="Helical" evidence="6">
    <location>
        <begin position="98"/>
        <end position="119"/>
    </location>
</feature>
<protein>
    <submittedName>
        <fullName evidence="8">Sulfate permease or related transporter, MFS superfamily</fullName>
    </submittedName>
</protein>
<feature type="transmembrane region" description="Helical" evidence="6">
    <location>
        <begin position="57"/>
        <end position="78"/>
    </location>
</feature>
<feature type="transmembrane region" description="Helical" evidence="6">
    <location>
        <begin position="31"/>
        <end position="50"/>
    </location>
</feature>
<dbReference type="PANTHER" id="PTHR11814">
    <property type="entry name" value="SULFATE TRANSPORTER"/>
    <property type="match status" value="1"/>
</dbReference>
<evidence type="ECO:0000313" key="8">
    <source>
        <dbReference type="EMBL" id="SPM39384.1"/>
    </source>
</evidence>
<feature type="transmembrane region" description="Helical" evidence="6">
    <location>
        <begin position="351"/>
        <end position="368"/>
    </location>
</feature>
<dbReference type="AlphaFoldDB" id="A0A2U3P6I7"/>
<dbReference type="Proteomes" id="UP000240424">
    <property type="component" value="Unassembled WGS sequence"/>
</dbReference>
<keyword evidence="4 6" id="KW-0472">Membrane</keyword>
<feature type="transmembrane region" description="Helical" evidence="6">
    <location>
        <begin position="248"/>
        <end position="271"/>
    </location>
</feature>
<accession>A0A2U3P6I7</accession>
<feature type="transmembrane region" description="Helical" evidence="6">
    <location>
        <begin position="327"/>
        <end position="344"/>
    </location>
</feature>
<keyword evidence="3 6" id="KW-1133">Transmembrane helix</keyword>
<comment type="subcellular location">
    <subcellularLocation>
        <location evidence="1">Membrane</location>
        <topology evidence="1">Multi-pass membrane protein</topology>
    </subcellularLocation>
</comment>
<dbReference type="STRING" id="1841861.GCA_900157365_05769"/>
<keyword evidence="9" id="KW-1185">Reference proteome</keyword>
<sequence>MQRAAQPDGDAVERQAASRMDRMRGVIRYDLSASLVVFLVALPLSLGIAIASDAPALAGLIAAIVGGIVGGILGGSPLQVSGPAAGLTVVVADLIGQFGWKIPCFIPVTAGVMQLLLGLSRVARAALAISPVVVHAMLAGIGITIALQQVHVLLGGESKSSSWHNVIELPAQVLGAHRPGLALGLLVIAIMVGWRWVPAKVAPIPGPLVAIVVVTVISLLFPFRVSRIELDGSVLDALQLPALPHGNWGAVVLGIITVTLITSVQSLLTAVSIDRMHHGPRTDFNRELIGQGASNIVSGAIGGLPIAGVIVRSAANVNAGAKTRASTILHGFWILLFALPFAELVEQVPSAALAGLLIVIGIQLLQPAHVETALKTGDLAIYLVTVIGVVFLNLLHGVMIGLLLAIALTGWRVIRARVEAIPAGDEWRVVIEGACTFLALPRLTRVLASVPQCTSVTVLLHTNYLDHAAHQAITDWQRQHCATGGTVEILGAVEGGRLARRVKDGTAEPDTASPRTDRRGRLAVVQATPETSQGL</sequence>
<evidence type="ECO:0000256" key="2">
    <source>
        <dbReference type="ARBA" id="ARBA00022692"/>
    </source>
</evidence>
<feature type="transmembrane region" description="Helical" evidence="6">
    <location>
        <begin position="204"/>
        <end position="223"/>
    </location>
</feature>
<feature type="transmembrane region" description="Helical" evidence="6">
    <location>
        <begin position="380"/>
        <end position="408"/>
    </location>
</feature>
<feature type="domain" description="SLC26A/SulP transporter" evidence="7">
    <location>
        <begin position="28"/>
        <end position="382"/>
    </location>
</feature>
<keyword evidence="2 6" id="KW-0812">Transmembrane</keyword>
<evidence type="ECO:0000256" key="5">
    <source>
        <dbReference type="SAM" id="MobiDB-lite"/>
    </source>
</evidence>
<evidence type="ECO:0000256" key="4">
    <source>
        <dbReference type="ARBA" id="ARBA00023136"/>
    </source>
</evidence>
<dbReference type="InterPro" id="IPR001902">
    <property type="entry name" value="SLC26A/SulP_fam"/>
</dbReference>
<proteinExistence type="predicted"/>
<organism evidence="8 9">
    <name type="scientific">Mycobacterium numidiamassiliense</name>
    <dbReference type="NCBI Taxonomy" id="1841861"/>
    <lineage>
        <taxon>Bacteria</taxon>
        <taxon>Bacillati</taxon>
        <taxon>Actinomycetota</taxon>
        <taxon>Actinomycetes</taxon>
        <taxon>Mycobacteriales</taxon>
        <taxon>Mycobacteriaceae</taxon>
        <taxon>Mycobacterium</taxon>
    </lineage>
</organism>
<reference evidence="8 9" key="1">
    <citation type="submission" date="2017-01" db="EMBL/GenBank/DDBJ databases">
        <authorList>
            <consortium name="Urmite Genomes"/>
        </authorList>
    </citation>
    <scope>NUCLEOTIDE SEQUENCE [LARGE SCALE GENOMIC DNA]</scope>
    <source>
        <strain evidence="8 9">AB215</strain>
    </source>
</reference>
<dbReference type="GO" id="GO:0016020">
    <property type="term" value="C:membrane"/>
    <property type="evidence" value="ECO:0007669"/>
    <property type="project" value="UniProtKB-SubCell"/>
</dbReference>
<feature type="transmembrane region" description="Helical" evidence="6">
    <location>
        <begin position="126"/>
        <end position="147"/>
    </location>
</feature>
<dbReference type="EMBL" id="FUEZ01000003">
    <property type="protein sequence ID" value="SPM39384.1"/>
    <property type="molecule type" value="Genomic_DNA"/>
</dbReference>
<evidence type="ECO:0000256" key="3">
    <source>
        <dbReference type="ARBA" id="ARBA00022989"/>
    </source>
</evidence>
<feature type="transmembrane region" description="Helical" evidence="6">
    <location>
        <begin position="292"/>
        <end position="315"/>
    </location>
</feature>
<evidence type="ECO:0000256" key="6">
    <source>
        <dbReference type="SAM" id="Phobius"/>
    </source>
</evidence>
<feature type="region of interest" description="Disordered" evidence="5">
    <location>
        <begin position="503"/>
        <end position="535"/>
    </location>
</feature>
<dbReference type="InterPro" id="IPR011547">
    <property type="entry name" value="SLC26A/SulP_dom"/>
</dbReference>
<feature type="transmembrane region" description="Helical" evidence="6">
    <location>
        <begin position="180"/>
        <end position="197"/>
    </location>
</feature>
<name>A0A2U3P6I7_9MYCO</name>
<evidence type="ECO:0000259" key="7">
    <source>
        <dbReference type="Pfam" id="PF00916"/>
    </source>
</evidence>
<evidence type="ECO:0000313" key="9">
    <source>
        <dbReference type="Proteomes" id="UP000240424"/>
    </source>
</evidence>
<dbReference type="GO" id="GO:0055085">
    <property type="term" value="P:transmembrane transport"/>
    <property type="evidence" value="ECO:0007669"/>
    <property type="project" value="InterPro"/>
</dbReference>